<dbReference type="AlphaFoldDB" id="A0A7S1CTU2"/>
<name>A0A7S1CTU2_9CHLO</name>
<proteinExistence type="predicted"/>
<dbReference type="PANTHER" id="PTHR12064:SF97">
    <property type="entry name" value="METAL TRANSPORTER CNNM-5"/>
    <property type="match status" value="1"/>
</dbReference>
<keyword evidence="1" id="KW-0677">Repeat</keyword>
<evidence type="ECO:0000259" key="6">
    <source>
        <dbReference type="PROSITE" id="PS51846"/>
    </source>
</evidence>
<feature type="domain" description="CNNM transmembrane" evidence="6">
    <location>
        <begin position="29"/>
        <end position="212"/>
    </location>
</feature>
<dbReference type="GO" id="GO:0030026">
    <property type="term" value="P:intracellular manganese ion homeostasis"/>
    <property type="evidence" value="ECO:0007669"/>
    <property type="project" value="TreeGrafter"/>
</dbReference>
<keyword evidence="3 4" id="KW-1133">Transmembrane helix</keyword>
<feature type="transmembrane region" description="Helical" evidence="4">
    <location>
        <begin position="118"/>
        <end position="137"/>
    </location>
</feature>
<feature type="transmembrane region" description="Helical" evidence="4">
    <location>
        <begin position="158"/>
        <end position="178"/>
    </location>
</feature>
<protein>
    <recommendedName>
        <fullName evidence="8">CNNM transmembrane domain-containing protein</fullName>
    </recommendedName>
</protein>
<feature type="transmembrane region" description="Helical" evidence="4">
    <location>
        <begin position="33"/>
        <end position="58"/>
    </location>
</feature>
<feature type="transmembrane region" description="Helical" evidence="4">
    <location>
        <begin position="93"/>
        <end position="112"/>
    </location>
</feature>
<evidence type="ECO:0000256" key="2">
    <source>
        <dbReference type="PROSITE-ProRule" id="PRU00703"/>
    </source>
</evidence>
<evidence type="ECO:0000256" key="3">
    <source>
        <dbReference type="PROSITE-ProRule" id="PRU01193"/>
    </source>
</evidence>
<evidence type="ECO:0000259" key="5">
    <source>
        <dbReference type="PROSITE" id="PS51371"/>
    </source>
</evidence>
<dbReference type="InterPro" id="IPR046342">
    <property type="entry name" value="CBS_dom_sf"/>
</dbReference>
<evidence type="ECO:0000256" key="1">
    <source>
        <dbReference type="ARBA" id="ARBA00022737"/>
    </source>
</evidence>
<reference evidence="7" key="1">
    <citation type="submission" date="2021-01" db="EMBL/GenBank/DDBJ databases">
        <authorList>
            <person name="Corre E."/>
            <person name="Pelletier E."/>
            <person name="Niang G."/>
            <person name="Scheremetjew M."/>
            <person name="Finn R."/>
            <person name="Kale V."/>
            <person name="Holt S."/>
            <person name="Cochrane G."/>
            <person name="Meng A."/>
            <person name="Brown T."/>
            <person name="Cohen L."/>
        </authorList>
    </citation>
    <scope>NUCLEOTIDE SEQUENCE</scope>
    <source>
        <strain evidence="7">CCMP2329</strain>
    </source>
</reference>
<evidence type="ECO:0000313" key="7">
    <source>
        <dbReference type="EMBL" id="CAD8928315.1"/>
    </source>
</evidence>
<accession>A0A7S1CTU2</accession>
<dbReference type="PROSITE" id="PS51846">
    <property type="entry name" value="CNNM"/>
    <property type="match status" value="1"/>
</dbReference>
<keyword evidence="3 4" id="KW-0812">Transmembrane</keyword>
<dbReference type="PROSITE" id="PS51371">
    <property type="entry name" value="CBS"/>
    <property type="match status" value="1"/>
</dbReference>
<dbReference type="GO" id="GO:0016020">
    <property type="term" value="C:membrane"/>
    <property type="evidence" value="ECO:0007669"/>
    <property type="project" value="UniProtKB-UniRule"/>
</dbReference>
<dbReference type="Gene3D" id="3.10.580.10">
    <property type="entry name" value="CBS-domain"/>
    <property type="match status" value="1"/>
</dbReference>
<dbReference type="SUPFAM" id="SSF54631">
    <property type="entry name" value="CBS-domain pair"/>
    <property type="match status" value="1"/>
</dbReference>
<dbReference type="InterPro" id="IPR002550">
    <property type="entry name" value="CNNM"/>
</dbReference>
<evidence type="ECO:0000256" key="4">
    <source>
        <dbReference type="SAM" id="Phobius"/>
    </source>
</evidence>
<gene>
    <name evidence="7" type="ORF">POKL1161_LOCUS668</name>
</gene>
<organism evidence="7">
    <name type="scientific">Picochlorum oklahomense</name>
    <dbReference type="NCBI Taxonomy" id="249345"/>
    <lineage>
        <taxon>Eukaryota</taxon>
        <taxon>Viridiplantae</taxon>
        <taxon>Chlorophyta</taxon>
        <taxon>core chlorophytes</taxon>
        <taxon>Trebouxiophyceae</taxon>
        <taxon>Trebouxiophyceae incertae sedis</taxon>
        <taxon>Picochlorum</taxon>
    </lineage>
</organism>
<keyword evidence="3 4" id="KW-0472">Membrane</keyword>
<feature type="domain" description="CBS" evidence="5">
    <location>
        <begin position="231"/>
        <end position="292"/>
    </location>
</feature>
<sequence>MVSMVPSAVGLALGSYHALMKRKDVEDLTDAQYLVFLLSAMGLVLMAGIMSGLTLGLMSLDDVEMEILVTSGKTSEKKSAEKIKPLIAKPHKLLVTLVVWNAIAAEALPLVLDRITDPITAVILSVTVVLMFGEIIPQALCTNHGLTIGAFFSPLVRVLLVITTPLSTPIAAILDILLGPRNSALFRRTQLKTFVDLHDANKNYGGNLSTEEVTIIKGALDLTHKRARAAMTPLDMVFMVSIDTVLNSEVLESILKSGHSRILVHAKGDRTKIIGIVLVKELILVDPNANQEISSLKIRHIPHLLAETPMYDMLRLFKTGRTHMAVLTQPTLDAITAKQEYIPPDIAIDMFDVLQREYGSDDDDSLFDSSDEDDAMNRGLSARSFKRFRASTQPSSTSSTSSSSVRSIMSEMEELYAIDFKGEDVVAIGIITIEDVLEELLGDEIVDETDEYVDNLCRTRVNKTTLSRSLPPYLLKALKSNPGPPPMPGLKVYETARGSLRYSAADDAQQVDGKLSLFSQQQQMNRKHNSEEDG</sequence>
<dbReference type="GO" id="GO:0010960">
    <property type="term" value="P:magnesium ion homeostasis"/>
    <property type="evidence" value="ECO:0007669"/>
    <property type="project" value="InterPro"/>
</dbReference>
<evidence type="ECO:0008006" key="8">
    <source>
        <dbReference type="Google" id="ProtNLM"/>
    </source>
</evidence>
<dbReference type="InterPro" id="IPR000644">
    <property type="entry name" value="CBS_dom"/>
</dbReference>
<dbReference type="EMBL" id="HBFV01000977">
    <property type="protein sequence ID" value="CAD8928315.1"/>
    <property type="molecule type" value="Transcribed_RNA"/>
</dbReference>
<dbReference type="Pfam" id="PF01595">
    <property type="entry name" value="CNNM"/>
    <property type="match status" value="1"/>
</dbReference>
<keyword evidence="2" id="KW-0129">CBS domain</keyword>
<dbReference type="InterPro" id="IPR045095">
    <property type="entry name" value="ACDP"/>
</dbReference>
<dbReference type="GO" id="GO:0005737">
    <property type="term" value="C:cytoplasm"/>
    <property type="evidence" value="ECO:0007669"/>
    <property type="project" value="TreeGrafter"/>
</dbReference>
<dbReference type="PANTHER" id="PTHR12064">
    <property type="entry name" value="METAL TRANSPORTER CNNM"/>
    <property type="match status" value="1"/>
</dbReference>